<name>A0A482TDK6_HALHI</name>
<accession>A0A482TDK6</accession>
<dbReference type="EMBL" id="RZIG01000002">
    <property type="protein sequence ID" value="RYJ10179.1"/>
    <property type="molecule type" value="Genomic_DNA"/>
</dbReference>
<sequence>MQTLIGQFTRFAVENNFTRNDWEMAATEFGVHNTATNIDRFYRSWHFGDDDRQVTAARFLRSVANDDENVALGIMRRMYVISDPDSDTLQRFPALEVLEDEEREPAGITAPQISIHSERFIDIDNIPGTFYPDLVEDINRCYSLGIYDATLVLTRKLLENLLIDVLREKYGTNRIQLYYRPNNGRFEGFSTLIENFENNLNDFQHLSGGLDSNFIDELNAFRQNANAEAHSIETNITESEMEDYRDQARHASQILFRVWQNL</sequence>
<reference evidence="2 3" key="1">
    <citation type="submission" date="2018-12" db="EMBL/GenBank/DDBJ databases">
        <title>Draft genome sequence of Haloarcula hispinica strain 18.1, an halophilic archaeon isolated from Chott El Jerid of Southern Tunisia.</title>
        <authorList>
            <person name="Najjari A."/>
            <person name="Ben Dhia O."/>
            <person name="Ferjani R."/>
            <person name="Mahjoubi M."/>
            <person name="Sghaier H."/>
            <person name="Elshahed M."/>
            <person name="Ouzari H.I."/>
            <person name="Cherid A."/>
            <person name="Youssef N."/>
        </authorList>
    </citation>
    <scope>NUCLEOTIDE SEQUENCE [LARGE SCALE GENOMIC DNA]</scope>
    <source>
        <strain evidence="2 3">18.1</strain>
    </source>
</reference>
<evidence type="ECO:0000259" key="1">
    <source>
        <dbReference type="Pfam" id="PF18865"/>
    </source>
</evidence>
<comment type="caution">
    <text evidence="2">The sequence shown here is derived from an EMBL/GenBank/DDBJ whole genome shotgun (WGS) entry which is preliminary data.</text>
</comment>
<protein>
    <recommendedName>
        <fullName evidence="1">AbiJ N-terminal domain-containing protein</fullName>
    </recommendedName>
</protein>
<gene>
    <name evidence="2" type="ORF">ELS20_09325</name>
</gene>
<dbReference type="Proteomes" id="UP000293535">
    <property type="component" value="Unassembled WGS sequence"/>
</dbReference>
<dbReference type="InterPro" id="IPR040508">
    <property type="entry name" value="AbiJ_NTD5"/>
</dbReference>
<evidence type="ECO:0000313" key="3">
    <source>
        <dbReference type="Proteomes" id="UP000293535"/>
    </source>
</evidence>
<dbReference type="Pfam" id="PF18865">
    <property type="entry name" value="AbiJ_NTD5"/>
    <property type="match status" value="1"/>
</dbReference>
<evidence type="ECO:0000313" key="2">
    <source>
        <dbReference type="EMBL" id="RYJ10179.1"/>
    </source>
</evidence>
<organism evidence="2 3">
    <name type="scientific">Haloarcula hispanica</name>
    <dbReference type="NCBI Taxonomy" id="51589"/>
    <lineage>
        <taxon>Archaea</taxon>
        <taxon>Methanobacteriati</taxon>
        <taxon>Methanobacteriota</taxon>
        <taxon>Stenosarchaea group</taxon>
        <taxon>Halobacteria</taxon>
        <taxon>Halobacteriales</taxon>
        <taxon>Haloarculaceae</taxon>
        <taxon>Haloarcula</taxon>
    </lineage>
</organism>
<proteinExistence type="predicted"/>
<dbReference type="RefSeq" id="WP_129755500.1">
    <property type="nucleotide sequence ID" value="NZ_JAFKAA010000002.1"/>
</dbReference>
<dbReference type="AlphaFoldDB" id="A0A482TDK6"/>
<feature type="domain" description="AbiJ N-terminal" evidence="1">
    <location>
        <begin position="12"/>
        <end position="69"/>
    </location>
</feature>